<dbReference type="Proteomes" id="UP000219901">
    <property type="component" value="Unassembled WGS sequence"/>
</dbReference>
<dbReference type="EMBL" id="NMTV01000068">
    <property type="protein sequence ID" value="PDX71649.1"/>
    <property type="molecule type" value="Genomic_DNA"/>
</dbReference>
<keyword evidence="1" id="KW-0472">Membrane</keyword>
<dbReference type="AlphaFoldDB" id="A0A2A6ZXJ8"/>
<accession>A0A2A6ZXJ8</accession>
<evidence type="ECO:0000313" key="2">
    <source>
        <dbReference type="EMBL" id="PDX71649.1"/>
    </source>
</evidence>
<gene>
    <name evidence="2" type="ORF">CGS55_12855</name>
</gene>
<feature type="transmembrane region" description="Helical" evidence="1">
    <location>
        <begin position="49"/>
        <end position="71"/>
    </location>
</feature>
<sequence>MPQKHTGKDTYTFFIYLIYKSYTVRLFLRKYFPKPGEYVCKALEKSKKIVQIICFFNLQLCTLYNSFVLSVQCYRVKCRMCTNTLANFVQSYYYTQRKKTKPTKKGEGAESIQAAPSLLFSRCTVFSSRDKKV</sequence>
<name>A0A2A6ZXJ8_9FIRM</name>
<organism evidence="2 3">
    <name type="scientific">Faecalibacterium prausnitzii</name>
    <dbReference type="NCBI Taxonomy" id="853"/>
    <lineage>
        <taxon>Bacteria</taxon>
        <taxon>Bacillati</taxon>
        <taxon>Bacillota</taxon>
        <taxon>Clostridia</taxon>
        <taxon>Eubacteriales</taxon>
        <taxon>Oscillospiraceae</taxon>
        <taxon>Faecalibacterium</taxon>
    </lineage>
</organism>
<feature type="transmembrane region" description="Helical" evidence="1">
    <location>
        <begin position="12"/>
        <end position="28"/>
    </location>
</feature>
<keyword evidence="1" id="KW-0812">Transmembrane</keyword>
<keyword evidence="1" id="KW-1133">Transmembrane helix</keyword>
<comment type="caution">
    <text evidence="2">The sequence shown here is derived from an EMBL/GenBank/DDBJ whole genome shotgun (WGS) entry which is preliminary data.</text>
</comment>
<reference evidence="2 3" key="1">
    <citation type="journal article" date="2017" name="Front. Microbiol.">
        <title>New Insights into the Diversity of the Genus Faecalibacterium.</title>
        <authorList>
            <person name="Benevides L."/>
            <person name="Burman S."/>
            <person name="Martin R."/>
            <person name="Robert V."/>
            <person name="Thomas M."/>
            <person name="Miquel S."/>
            <person name="Chain F."/>
            <person name="Sokol H."/>
            <person name="Bermudez-Humaran L.G."/>
            <person name="Morrison M."/>
            <person name="Langella P."/>
            <person name="Azevedo V.A."/>
            <person name="Chatel J.M."/>
            <person name="Soares S."/>
        </authorList>
    </citation>
    <scope>NUCLEOTIDE SEQUENCE [LARGE SCALE GENOMIC DNA]</scope>
    <source>
        <strain evidence="2 3">CNCM I 4546</strain>
    </source>
</reference>
<evidence type="ECO:0000256" key="1">
    <source>
        <dbReference type="SAM" id="Phobius"/>
    </source>
</evidence>
<evidence type="ECO:0000313" key="3">
    <source>
        <dbReference type="Proteomes" id="UP000219901"/>
    </source>
</evidence>
<proteinExistence type="predicted"/>
<protein>
    <submittedName>
        <fullName evidence="2">Uncharacterized protein</fullName>
    </submittedName>
</protein>